<comment type="caution">
    <text evidence="1">The sequence shown here is derived from an EMBL/GenBank/DDBJ whole genome shotgun (WGS) entry which is preliminary data.</text>
</comment>
<proteinExistence type="predicted"/>
<protein>
    <submittedName>
        <fullName evidence="1">Uncharacterized protein</fullName>
    </submittedName>
</protein>
<sequence length="305" mass="33057">MPTSFTVNSIQYSWRGQSMREIEPSSFRDGVITWTDSATGALAHALLEFHSDVQQLVFVELRGEYLRFGVQASLPSGYSTVMRNRALCFGSYPDVYWSECTVASRQSYAEVPALLHGEWVGNGAVSFGVAGQGRTPSCLDRLATPVQVSVGFDGIYVSRVLGAGGKGLSGEAELRTEVNLQGQRQFVSFAEETGIAITRDDQSQQLYCMALRLDGGRMELSEWTRLRDGATHNPCDPAAHRAAFEQRSPVCETNEAGDFLAGGQYLTLERAAADQAMLRVSALVLALLSVWAPAFSRVGGGAVEP</sequence>
<reference evidence="1 2" key="1">
    <citation type="submission" date="2019-07" db="EMBL/GenBank/DDBJ databases">
        <title>Genomes of Cafeteria roenbergensis.</title>
        <authorList>
            <person name="Fischer M.G."/>
            <person name="Hackl T."/>
            <person name="Roman M."/>
        </authorList>
    </citation>
    <scope>NUCLEOTIDE SEQUENCE [LARGE SCALE GENOMIC DNA]</scope>
    <source>
        <strain evidence="1 2">Cflag</strain>
    </source>
</reference>
<dbReference type="EMBL" id="VLTM01000162">
    <property type="protein sequence ID" value="KAA0147575.1"/>
    <property type="molecule type" value="Genomic_DNA"/>
</dbReference>
<accession>A0A5A8C443</accession>
<evidence type="ECO:0000313" key="1">
    <source>
        <dbReference type="EMBL" id="KAA0147575.1"/>
    </source>
</evidence>
<gene>
    <name evidence="1" type="ORF">FNF31_07568</name>
</gene>
<dbReference type="AlphaFoldDB" id="A0A5A8C443"/>
<name>A0A5A8C443_CAFRO</name>
<evidence type="ECO:0000313" key="2">
    <source>
        <dbReference type="Proteomes" id="UP000325113"/>
    </source>
</evidence>
<organism evidence="1 2">
    <name type="scientific">Cafeteria roenbergensis</name>
    <name type="common">Marine flagellate</name>
    <dbReference type="NCBI Taxonomy" id="33653"/>
    <lineage>
        <taxon>Eukaryota</taxon>
        <taxon>Sar</taxon>
        <taxon>Stramenopiles</taxon>
        <taxon>Bigyra</taxon>
        <taxon>Opalozoa</taxon>
        <taxon>Bicosoecida</taxon>
        <taxon>Cafeteriaceae</taxon>
        <taxon>Cafeteria</taxon>
    </lineage>
</organism>
<dbReference type="Proteomes" id="UP000325113">
    <property type="component" value="Unassembled WGS sequence"/>
</dbReference>